<dbReference type="EMBL" id="BHZC01000001">
    <property type="protein sequence ID" value="GCD36030.1"/>
    <property type="molecule type" value="Genomic_DNA"/>
</dbReference>
<comment type="caution">
    <text evidence="1">The sequence shown here is derived from an EMBL/GenBank/DDBJ whole genome shotgun (WGS) entry which is preliminary data.</text>
</comment>
<gene>
    <name evidence="1" type="ORF">OEIGOIKO_03782</name>
</gene>
<name>A0A7U9KV97_9ACTN</name>
<protein>
    <submittedName>
        <fullName evidence="1">ATPase</fullName>
    </submittedName>
</protein>
<reference evidence="1 2" key="1">
    <citation type="submission" date="2018-11" db="EMBL/GenBank/DDBJ databases">
        <title>Whole genome sequence of Streptomyces chrestomyceticus NBRC 13444(T).</title>
        <authorList>
            <person name="Komaki H."/>
            <person name="Tamura T."/>
        </authorList>
    </citation>
    <scope>NUCLEOTIDE SEQUENCE [LARGE SCALE GENOMIC DNA]</scope>
    <source>
        <strain evidence="1 2">NBRC 13444</strain>
    </source>
</reference>
<evidence type="ECO:0000313" key="2">
    <source>
        <dbReference type="Proteomes" id="UP000287830"/>
    </source>
</evidence>
<sequence>MGRRAHRPLLEEAREHAQRVDLERAEHAELAGLDLPTYELELLPEGVDLAGLYRLARDLRKQGPI</sequence>
<dbReference type="Proteomes" id="UP000287830">
    <property type="component" value="Unassembled WGS sequence"/>
</dbReference>
<organism evidence="1 2">
    <name type="scientific">Streptomyces chrestomyceticus JCM 4735</name>
    <dbReference type="NCBI Taxonomy" id="1306181"/>
    <lineage>
        <taxon>Bacteria</taxon>
        <taxon>Bacillati</taxon>
        <taxon>Actinomycetota</taxon>
        <taxon>Actinomycetes</taxon>
        <taxon>Kitasatosporales</taxon>
        <taxon>Streptomycetaceae</taxon>
        <taxon>Streptomyces</taxon>
    </lineage>
</organism>
<dbReference type="AlphaFoldDB" id="A0A7U9KV97"/>
<evidence type="ECO:0000313" key="1">
    <source>
        <dbReference type="EMBL" id="GCD36030.1"/>
    </source>
</evidence>
<accession>A0A7U9KV97</accession>
<proteinExistence type="predicted"/>